<dbReference type="PANTHER" id="PTHR12756:SF12">
    <property type="entry name" value="CYTOSOLIC CARBOXYPEPTIDASE-LIKE PROTEIN 5"/>
    <property type="match status" value="1"/>
</dbReference>
<organism evidence="7 8">
    <name type="scientific">Leptidea sinapis</name>
    <dbReference type="NCBI Taxonomy" id="189913"/>
    <lineage>
        <taxon>Eukaryota</taxon>
        <taxon>Metazoa</taxon>
        <taxon>Ecdysozoa</taxon>
        <taxon>Arthropoda</taxon>
        <taxon>Hexapoda</taxon>
        <taxon>Insecta</taxon>
        <taxon>Pterygota</taxon>
        <taxon>Neoptera</taxon>
        <taxon>Endopterygota</taxon>
        <taxon>Lepidoptera</taxon>
        <taxon>Glossata</taxon>
        <taxon>Ditrysia</taxon>
        <taxon>Papilionoidea</taxon>
        <taxon>Pieridae</taxon>
        <taxon>Dismorphiinae</taxon>
        <taxon>Leptidea</taxon>
    </lineage>
</organism>
<sequence>RTTSPPGEPLVRAPLGKPRCPPAISRLRVEKVEGGLAVAGVVVAANCQIILPIFGFLFMLVGCVLTAASYRGCGENEQPDHYAARIAFTGNSRVLGPVCIVAGALMTIAGIVLCMLMRAAQRRQRRLAYRCPIHGDFYPLSPQNTRKFSRSPRSLWRALRGWLGMVEDSETPRCPRSTEPASPARADAPCPPPLPFLVPSDSVVGMASVLGAPLSPEQTFGSIKSLAISREVASFPLSRSPTPPPLSCPPFKEEPKGDIPNAVPSQFNCGSQKCNYRVLESSTVNAKTNVAEAPDYEFNLWTRPDCAGTEFENGNRSWFYFGIQAAEPNVQVRLNLINLNKQGKMYNQGMAPVTRTLPGKPQWERIRDRPIHTTDDNTFTLSFRYRTCDNPKATTFFAFTYPFSFAELQIALNSIDLKMLPIPPSQSLDDIYYHRECLIYSLEGRRVDLLTISSLHGITSEREERLKNLFPDNQDRPFKFLNKKVIFISARVHPGETPSSFVFNGFLNLLLTRTDPIAIQLRKLYVFKMIPFLNPDGVARGHYRTDTRGVNLNRVYLNPSLTLHPTVYASRALIRYHHFGYEKEEDPFEDTKSFRSISNISECAELLDSKKKKPTNKNYSPNKRDKQKPIMGTKSSTTLKAVSADNSKETASFSGEAAHLADQVCDLRLQEIPSPSNEIIKNTNSKANDEASTLLTDNVLRSCLGSSVHLSTSEELNVHGGNLLKPLREALKNSISLLMDSNSSAEEGAVSEGKANTRVRVGWCSECRQAVNRLEDSIPGIATMLPGYSAMLQESEIPLDHDSVYFCTNCFKKYVITEQEEEIKTAETSSRVNVGVCAGDAGLRGSSTTDAAPDTNTNTGDTVTTLTSKEEKPKSPPIRGVKKKPPPPAPPAPVPKPVYKEPESGLFLYIDLHGHASKKGIFMYGNHFDDLESSVECMLLPRIMSLNNLHFHFSSCNFTERNMYLKDRRDGMSREGSGRVAVLKATGLVRSYTLECNYNTGRLVNVLPPAVRDNPTGAPPTTQSALPPKYTPHIFEEVGRSLGASILDLTSQHPNSRLPCSEHRNISAVREWLRSHSRTMRPQITMPRLRTKTSSPSRLGIYVRSKGKVTEEKKENTYVGAKLDPEKRRSSPVRLTQRSSHDMIGAKFSKKDEPVKTSSRYLADNEPKPKSLISKRKNVFPIRKPNANKTQIAKGKINRRSADDSASPRTSVMSSTLSKKCSYARSIRGAVTRSANRCRAMASSSSEDVLSGTWDDVTGGTVLSGHSGAHLETMSMGSKRRSFPNQSPSHLKKIRLKTSL</sequence>
<evidence type="ECO:0000259" key="6">
    <source>
        <dbReference type="PROSITE" id="PS52035"/>
    </source>
</evidence>
<evidence type="ECO:0000256" key="4">
    <source>
        <dbReference type="SAM" id="MobiDB-lite"/>
    </source>
</evidence>
<dbReference type="InterPro" id="IPR000834">
    <property type="entry name" value="Peptidase_M14"/>
</dbReference>
<proteinExistence type="inferred from homology"/>
<dbReference type="GO" id="GO:0006508">
    <property type="term" value="P:proteolysis"/>
    <property type="evidence" value="ECO:0007669"/>
    <property type="project" value="InterPro"/>
</dbReference>
<feature type="domain" description="Peptidase M14" evidence="6">
    <location>
        <begin position="401"/>
        <end position="1050"/>
    </location>
</feature>
<gene>
    <name evidence="7" type="ORF">LSINAPIS_LOCUS11283</name>
</gene>
<evidence type="ECO:0000256" key="5">
    <source>
        <dbReference type="SAM" id="Phobius"/>
    </source>
</evidence>
<protein>
    <recommendedName>
        <fullName evidence="6">Peptidase M14 domain-containing protein</fullName>
    </recommendedName>
</protein>
<keyword evidence="8" id="KW-1185">Reference proteome</keyword>
<comment type="cofactor">
    <cofactor evidence="1">
        <name>Zn(2+)</name>
        <dbReference type="ChEBI" id="CHEBI:29105"/>
    </cofactor>
</comment>
<feature type="transmembrane region" description="Helical" evidence="5">
    <location>
        <begin position="36"/>
        <end position="61"/>
    </location>
</feature>
<dbReference type="Pfam" id="PF00246">
    <property type="entry name" value="Peptidase_M14"/>
    <property type="match status" value="1"/>
</dbReference>
<reference evidence="7 8" key="1">
    <citation type="submission" date="2017-07" db="EMBL/GenBank/DDBJ databases">
        <authorList>
            <person name="Talla V."/>
            <person name="Backstrom N."/>
        </authorList>
    </citation>
    <scope>NUCLEOTIDE SEQUENCE [LARGE SCALE GENOMIC DNA]</scope>
</reference>
<dbReference type="GO" id="GO:0004181">
    <property type="term" value="F:metallocarboxypeptidase activity"/>
    <property type="evidence" value="ECO:0007669"/>
    <property type="project" value="InterPro"/>
</dbReference>
<feature type="active site" description="Proton donor/acceptor" evidence="3">
    <location>
        <position position="995"/>
    </location>
</feature>
<evidence type="ECO:0000256" key="2">
    <source>
        <dbReference type="ARBA" id="ARBA00005988"/>
    </source>
</evidence>
<accession>A0A5E4QQT2</accession>
<feature type="region of interest" description="Disordered" evidence="4">
    <location>
        <begin position="843"/>
        <end position="896"/>
    </location>
</feature>
<feature type="compositionally biased region" description="Low complexity" evidence="4">
    <location>
        <begin position="848"/>
        <end position="867"/>
    </location>
</feature>
<feature type="compositionally biased region" description="Basic residues" evidence="4">
    <location>
        <begin position="1290"/>
        <end position="1300"/>
    </location>
</feature>
<feature type="region of interest" description="Disordered" evidence="4">
    <location>
        <begin position="169"/>
        <end position="188"/>
    </location>
</feature>
<feature type="region of interest" description="Disordered" evidence="4">
    <location>
        <begin position="1275"/>
        <end position="1300"/>
    </location>
</feature>
<evidence type="ECO:0000256" key="1">
    <source>
        <dbReference type="ARBA" id="ARBA00001947"/>
    </source>
</evidence>
<keyword evidence="5" id="KW-1133">Transmembrane helix</keyword>
<evidence type="ECO:0000313" key="7">
    <source>
        <dbReference type="EMBL" id="VVD00699.1"/>
    </source>
</evidence>
<keyword evidence="5" id="KW-0812">Transmembrane</keyword>
<dbReference type="SUPFAM" id="SSF53187">
    <property type="entry name" value="Zn-dependent exopeptidases"/>
    <property type="match status" value="2"/>
</dbReference>
<evidence type="ECO:0000256" key="3">
    <source>
        <dbReference type="PROSITE-ProRule" id="PRU01379"/>
    </source>
</evidence>
<feature type="compositionally biased region" description="Polar residues" evidence="4">
    <location>
        <begin position="1207"/>
        <end position="1216"/>
    </location>
</feature>
<dbReference type="InterPro" id="IPR050821">
    <property type="entry name" value="Cytosolic_carboxypeptidase"/>
</dbReference>
<feature type="transmembrane region" description="Helical" evidence="5">
    <location>
        <begin position="94"/>
        <end position="116"/>
    </location>
</feature>
<feature type="region of interest" description="Disordered" evidence="4">
    <location>
        <begin position="1186"/>
        <end position="1216"/>
    </location>
</feature>
<dbReference type="GO" id="GO:0008270">
    <property type="term" value="F:zinc ion binding"/>
    <property type="evidence" value="ECO:0007669"/>
    <property type="project" value="InterPro"/>
</dbReference>
<dbReference type="PROSITE" id="PS52035">
    <property type="entry name" value="PEPTIDASE_M14"/>
    <property type="match status" value="1"/>
</dbReference>
<evidence type="ECO:0000313" key="8">
    <source>
        <dbReference type="Proteomes" id="UP000324832"/>
    </source>
</evidence>
<keyword evidence="5" id="KW-0472">Membrane</keyword>
<dbReference type="Proteomes" id="UP000324832">
    <property type="component" value="Unassembled WGS sequence"/>
</dbReference>
<feature type="non-terminal residue" evidence="7">
    <location>
        <position position="1"/>
    </location>
</feature>
<feature type="region of interest" description="Disordered" evidence="4">
    <location>
        <begin position="1108"/>
        <end position="1168"/>
    </location>
</feature>
<dbReference type="PANTHER" id="PTHR12756">
    <property type="entry name" value="CYTOSOLIC CARBOXYPEPTIDASE"/>
    <property type="match status" value="1"/>
</dbReference>
<dbReference type="Gene3D" id="3.40.630.10">
    <property type="entry name" value="Zn peptidases"/>
    <property type="match status" value="2"/>
</dbReference>
<dbReference type="Gene3D" id="2.60.40.3120">
    <property type="match status" value="1"/>
</dbReference>
<feature type="compositionally biased region" description="Pro residues" evidence="4">
    <location>
        <begin position="886"/>
        <end position="896"/>
    </location>
</feature>
<feature type="region of interest" description="Disordered" evidence="4">
    <location>
        <begin position="611"/>
        <end position="645"/>
    </location>
</feature>
<comment type="similarity">
    <text evidence="2 3">Belongs to the peptidase M14 family.</text>
</comment>
<name>A0A5E4QQT2_9NEOP</name>
<dbReference type="EMBL" id="FZQP02004901">
    <property type="protein sequence ID" value="VVD00699.1"/>
    <property type="molecule type" value="Genomic_DNA"/>
</dbReference>